<dbReference type="Proteomes" id="UP000789901">
    <property type="component" value="Unassembled WGS sequence"/>
</dbReference>
<comment type="caution">
    <text evidence="1">The sequence shown here is derived from an EMBL/GenBank/DDBJ whole genome shotgun (WGS) entry which is preliminary data.</text>
</comment>
<dbReference type="EMBL" id="CAJVQB010003495">
    <property type="protein sequence ID" value="CAG8609841.1"/>
    <property type="molecule type" value="Genomic_DNA"/>
</dbReference>
<protein>
    <submittedName>
        <fullName evidence="1">31698_t:CDS:1</fullName>
    </submittedName>
</protein>
<sequence length="134" mass="14907">MLSLVNVVTSDPSDCSVYNNGALLGVTMYPEIIDQYTHNLRFVTYQDLEDNKVTLAHSLIYEVTVRNDSNLDNPYVVNNLVTNPVLNLGDDTVDQVDFVGLGGIYAGSGSLNIRILVHLFDFLEDDPLIYCAIY</sequence>
<evidence type="ECO:0000313" key="2">
    <source>
        <dbReference type="Proteomes" id="UP000789901"/>
    </source>
</evidence>
<accession>A0ABN7UJ44</accession>
<name>A0ABN7UJ44_GIGMA</name>
<organism evidence="1 2">
    <name type="scientific">Gigaspora margarita</name>
    <dbReference type="NCBI Taxonomy" id="4874"/>
    <lineage>
        <taxon>Eukaryota</taxon>
        <taxon>Fungi</taxon>
        <taxon>Fungi incertae sedis</taxon>
        <taxon>Mucoromycota</taxon>
        <taxon>Glomeromycotina</taxon>
        <taxon>Glomeromycetes</taxon>
        <taxon>Diversisporales</taxon>
        <taxon>Gigasporaceae</taxon>
        <taxon>Gigaspora</taxon>
    </lineage>
</organism>
<reference evidence="1 2" key="1">
    <citation type="submission" date="2021-06" db="EMBL/GenBank/DDBJ databases">
        <authorList>
            <person name="Kallberg Y."/>
            <person name="Tangrot J."/>
            <person name="Rosling A."/>
        </authorList>
    </citation>
    <scope>NUCLEOTIDE SEQUENCE [LARGE SCALE GENOMIC DNA]</scope>
    <source>
        <strain evidence="1 2">120-4 pot B 10/14</strain>
    </source>
</reference>
<proteinExistence type="predicted"/>
<gene>
    <name evidence="1" type="ORF">GMARGA_LOCUS7301</name>
</gene>
<evidence type="ECO:0000313" key="1">
    <source>
        <dbReference type="EMBL" id="CAG8609841.1"/>
    </source>
</evidence>
<keyword evidence="2" id="KW-1185">Reference proteome</keyword>